<proteinExistence type="predicted"/>
<evidence type="ECO:0000259" key="1">
    <source>
        <dbReference type="SMART" id="SM00849"/>
    </source>
</evidence>
<dbReference type="Gene3D" id="1.10.10.10">
    <property type="entry name" value="Winged helix-like DNA-binding domain superfamily/Winged helix DNA-binding domain"/>
    <property type="match status" value="1"/>
</dbReference>
<keyword evidence="2" id="KW-0378">Hydrolase</keyword>
<feature type="domain" description="Metallo-beta-lactamase" evidence="1">
    <location>
        <begin position="19"/>
        <end position="169"/>
    </location>
</feature>
<dbReference type="InterPro" id="IPR036866">
    <property type="entry name" value="RibonucZ/Hydroxyglut_hydro"/>
</dbReference>
<comment type="caution">
    <text evidence="2">The sequence shown here is derived from an EMBL/GenBank/DDBJ whole genome shotgun (WGS) entry which is preliminary data.</text>
</comment>
<gene>
    <name evidence="2" type="ORF">GCM10009037_15080</name>
</gene>
<dbReference type="InterPro" id="IPR001279">
    <property type="entry name" value="Metallo-B-lactamas"/>
</dbReference>
<dbReference type="InterPro" id="IPR036388">
    <property type="entry name" value="WH-like_DNA-bd_sf"/>
</dbReference>
<dbReference type="GO" id="GO:0016787">
    <property type="term" value="F:hydrolase activity"/>
    <property type="evidence" value="ECO:0007669"/>
    <property type="project" value="UniProtKB-KW"/>
</dbReference>
<evidence type="ECO:0000313" key="3">
    <source>
        <dbReference type="Proteomes" id="UP000628840"/>
    </source>
</evidence>
<dbReference type="EMBL" id="BMPF01000002">
    <property type="protein sequence ID" value="GGL32434.1"/>
    <property type="molecule type" value="Genomic_DNA"/>
</dbReference>
<organism evidence="2 3">
    <name type="scientific">Halarchaeum grantii</name>
    <dbReference type="NCBI Taxonomy" id="1193105"/>
    <lineage>
        <taxon>Archaea</taxon>
        <taxon>Methanobacteriati</taxon>
        <taxon>Methanobacteriota</taxon>
        <taxon>Stenosarchaea group</taxon>
        <taxon>Halobacteria</taxon>
        <taxon>Halobacteriales</taxon>
        <taxon>Halobacteriaceae</taxon>
    </lineage>
</organism>
<dbReference type="RefSeq" id="WP_188881927.1">
    <property type="nucleotide sequence ID" value="NZ_BMPF01000002.1"/>
</dbReference>
<dbReference type="Proteomes" id="UP000628840">
    <property type="component" value="Unassembled WGS sequence"/>
</dbReference>
<dbReference type="OrthoDB" id="6433at2157"/>
<evidence type="ECO:0000313" key="2">
    <source>
        <dbReference type="EMBL" id="GGL32434.1"/>
    </source>
</evidence>
<name>A0A830EWR8_9EURY</name>
<dbReference type="PANTHER" id="PTHR23131">
    <property type="entry name" value="ENDORIBONUCLEASE LACTB2"/>
    <property type="match status" value="1"/>
</dbReference>
<keyword evidence="3" id="KW-1185">Reference proteome</keyword>
<dbReference type="SUPFAM" id="SSF56281">
    <property type="entry name" value="Metallo-hydrolase/oxidoreductase"/>
    <property type="match status" value="1"/>
</dbReference>
<dbReference type="Pfam" id="PF00753">
    <property type="entry name" value="Lactamase_B"/>
    <property type="match status" value="1"/>
</dbReference>
<dbReference type="PANTHER" id="PTHR23131:SF0">
    <property type="entry name" value="ENDORIBONUCLEASE LACTB2"/>
    <property type="match status" value="1"/>
</dbReference>
<dbReference type="InterPro" id="IPR050662">
    <property type="entry name" value="Sec-metab_biosynth-thioest"/>
</dbReference>
<accession>A0A830EWR8</accession>
<reference evidence="2 3" key="1">
    <citation type="journal article" date="2019" name="Int. J. Syst. Evol. Microbiol.">
        <title>The Global Catalogue of Microorganisms (GCM) 10K type strain sequencing project: providing services to taxonomists for standard genome sequencing and annotation.</title>
        <authorList>
            <consortium name="The Broad Institute Genomics Platform"/>
            <consortium name="The Broad Institute Genome Sequencing Center for Infectious Disease"/>
            <person name="Wu L."/>
            <person name="Ma J."/>
        </authorList>
    </citation>
    <scope>NUCLEOTIDE SEQUENCE [LARGE SCALE GENOMIC DNA]</scope>
    <source>
        <strain evidence="2 3">JCM 19585</strain>
    </source>
</reference>
<protein>
    <submittedName>
        <fullName evidence="2">MBL fold hydrolase</fullName>
    </submittedName>
</protein>
<sequence length="254" mass="26670">MPTVERVSVPVPGSVPGGATNAYLVGDVLVDPAARSAELDALVADADVSHVVCTHTHPDHVGALAQYTAETDATVWAHAPHAARFERATGVAPDRTFREGDAIGPLVTLATPGHAPDHVAFAHGDGYLVGDCCRADGSVAIGTDGDMRAYLTSLRRLHARAPERLYPGHGPPVEAPRERLAELVAHRRERETCVLHAVESGARTLDAVVDAAYDADLSGVREQAKATASAHLEKLAVEGRVEWDGARATPVGSD</sequence>
<dbReference type="AlphaFoldDB" id="A0A830EWR8"/>
<dbReference type="Gene3D" id="3.60.15.10">
    <property type="entry name" value="Ribonuclease Z/Hydroxyacylglutathione hydrolase-like"/>
    <property type="match status" value="1"/>
</dbReference>
<dbReference type="SMART" id="SM00849">
    <property type="entry name" value="Lactamase_B"/>
    <property type="match status" value="1"/>
</dbReference>